<dbReference type="GO" id="GO:0016491">
    <property type="term" value="F:oxidoreductase activity"/>
    <property type="evidence" value="ECO:0007669"/>
    <property type="project" value="InterPro"/>
</dbReference>
<dbReference type="GO" id="GO:0005344">
    <property type="term" value="F:oxygen carrier activity"/>
    <property type="evidence" value="ECO:0007669"/>
    <property type="project" value="UniProtKB-KW"/>
</dbReference>
<reference evidence="12" key="1">
    <citation type="submission" date="2013-05" db="EMBL/GenBank/DDBJ databases">
        <title>Molecular cloning and characterization of a novel hemocyanin protein from Sepiella maindroni.</title>
        <authorList>
            <person name="Song W."/>
            <person name="Wang C."/>
            <person name="Mu C."/>
            <person name="Xu Z."/>
            <person name="Li R."/>
        </authorList>
    </citation>
    <scope>NUCLEOTIDE SEQUENCE</scope>
</reference>
<keyword evidence="6" id="KW-0677">Repeat</keyword>
<dbReference type="SUPFAM" id="SSF81277">
    <property type="entry name" value="C-terminal domain of mollusc hemocyanin"/>
    <property type="match status" value="8"/>
</dbReference>
<keyword evidence="5" id="KW-0479">Metal-binding</keyword>
<dbReference type="InterPro" id="IPR008922">
    <property type="entry name" value="Di-copper_centre_dom_sf"/>
</dbReference>
<feature type="domain" description="Tyrosinase copper-binding" evidence="10">
    <location>
        <begin position="2587"/>
        <end position="2604"/>
    </location>
</feature>
<dbReference type="PANTHER" id="PTHR11474">
    <property type="entry name" value="TYROSINASE FAMILY MEMBER"/>
    <property type="match status" value="1"/>
</dbReference>
<dbReference type="EMBL" id="KF152913">
    <property type="protein sequence ID" value="AGV74427.1"/>
    <property type="molecule type" value="mRNA"/>
</dbReference>
<dbReference type="SMR" id="T2F8L5"/>
<dbReference type="Pfam" id="PF14830">
    <property type="entry name" value="Haemocyan_bet_s"/>
    <property type="match status" value="8"/>
</dbReference>
<dbReference type="InterPro" id="IPR002227">
    <property type="entry name" value="Tyrosinase_Cu-bd"/>
</dbReference>
<feature type="domain" description="Tyrosinase copper-binding" evidence="11">
    <location>
        <begin position="1893"/>
        <end position="1904"/>
    </location>
</feature>
<dbReference type="PRINTS" id="PR00092">
    <property type="entry name" value="TYROSINASE"/>
</dbReference>
<evidence type="ECO:0000256" key="9">
    <source>
        <dbReference type="ARBA" id="ARBA00023157"/>
    </source>
</evidence>
<feature type="domain" description="Tyrosinase copper-binding" evidence="11">
    <location>
        <begin position="2730"/>
        <end position="2741"/>
    </location>
</feature>
<evidence type="ECO:0000256" key="1">
    <source>
        <dbReference type="ARBA" id="ARBA00002958"/>
    </source>
</evidence>
<feature type="domain" description="Tyrosinase copper-binding" evidence="10">
    <location>
        <begin position="88"/>
        <end position="105"/>
    </location>
</feature>
<dbReference type="SUPFAM" id="SSF48056">
    <property type="entry name" value="Di-copper centre-containing domain"/>
    <property type="match status" value="8"/>
</dbReference>
<evidence type="ECO:0000259" key="10">
    <source>
        <dbReference type="PROSITE" id="PS00497"/>
    </source>
</evidence>
<evidence type="ECO:0000256" key="8">
    <source>
        <dbReference type="ARBA" id="ARBA00023008"/>
    </source>
</evidence>
<dbReference type="InterPro" id="IPR036848">
    <property type="entry name" value="Haemocyanin_C_sf"/>
</dbReference>
<feature type="domain" description="Tyrosinase copper-binding" evidence="10">
    <location>
        <begin position="510"/>
        <end position="527"/>
    </location>
</feature>
<feature type="domain" description="Tyrosinase copper-binding" evidence="10">
    <location>
        <begin position="3006"/>
        <end position="3023"/>
    </location>
</feature>
<comment type="function">
    <text evidence="1">Hemocyanins are copper-containing oxygen carriers occurring freely dissolved in the hemolymph of many mollusks and arthropods.</text>
</comment>
<comment type="similarity">
    <text evidence="2">Belongs to the tyrosinase family. Hemocyanin subfamily.</text>
</comment>
<organism evidence="12">
    <name type="scientific">Sepiella maindroni</name>
    <dbReference type="NCBI Taxonomy" id="153280"/>
    <lineage>
        <taxon>Eukaryota</taxon>
        <taxon>Metazoa</taxon>
        <taxon>Spiralia</taxon>
        <taxon>Lophotrochozoa</taxon>
        <taxon>Mollusca</taxon>
        <taxon>Cephalopoda</taxon>
        <taxon>Coleoidea</taxon>
        <taxon>Decapodiformes</taxon>
        <taxon>Sepiida</taxon>
        <taxon>Sepiina</taxon>
        <taxon>Sepiidae</taxon>
        <taxon>Sepiella</taxon>
    </lineage>
</organism>
<keyword evidence="7" id="KW-0883">Thioether bond</keyword>
<feature type="domain" description="Tyrosinase copper-binding" evidence="11">
    <location>
        <begin position="655"/>
        <end position="666"/>
    </location>
</feature>
<feature type="domain" description="Tyrosinase copper-binding" evidence="10">
    <location>
        <begin position="1341"/>
        <end position="1358"/>
    </location>
</feature>
<evidence type="ECO:0000256" key="5">
    <source>
        <dbReference type="ARBA" id="ARBA00022723"/>
    </source>
</evidence>
<feature type="domain" description="Tyrosinase copper-binding" evidence="11">
    <location>
        <begin position="3139"/>
        <end position="3150"/>
    </location>
</feature>
<feature type="domain" description="Tyrosinase copper-binding" evidence="10">
    <location>
        <begin position="2173"/>
        <end position="2190"/>
    </location>
</feature>
<accession>T2F8L5</accession>
<dbReference type="PROSITE" id="PS00498">
    <property type="entry name" value="TYROSINASE_2"/>
    <property type="match status" value="7"/>
</dbReference>
<dbReference type="Gene3D" id="1.10.1280.10">
    <property type="entry name" value="Di-copper center containing domain from catechol oxidase"/>
    <property type="match status" value="8"/>
</dbReference>
<dbReference type="PANTHER" id="PTHR11474:SF76">
    <property type="entry name" value="SHKT DOMAIN-CONTAINING PROTEIN"/>
    <property type="match status" value="1"/>
</dbReference>
<dbReference type="PROSITE" id="PS00497">
    <property type="entry name" value="TYROSINASE_1"/>
    <property type="match status" value="8"/>
</dbReference>
<evidence type="ECO:0000256" key="2">
    <source>
        <dbReference type="ARBA" id="ARBA00009470"/>
    </source>
</evidence>
<dbReference type="GO" id="GO:0046872">
    <property type="term" value="F:metal ion binding"/>
    <property type="evidence" value="ECO:0007669"/>
    <property type="project" value="UniProtKB-KW"/>
</dbReference>
<name>T2F8L5_9MOLL</name>
<keyword evidence="4" id="KW-0561">Oxygen transport</keyword>
<feature type="domain" description="Tyrosinase copper-binding" evidence="10">
    <location>
        <begin position="1756"/>
        <end position="1773"/>
    </location>
</feature>
<dbReference type="Pfam" id="PF00264">
    <property type="entry name" value="Tyrosinase"/>
    <property type="match status" value="8"/>
</dbReference>
<evidence type="ECO:0000313" key="12">
    <source>
        <dbReference type="EMBL" id="AGV74427.1"/>
    </source>
</evidence>
<evidence type="ECO:0000256" key="7">
    <source>
        <dbReference type="ARBA" id="ARBA00022784"/>
    </source>
</evidence>
<feature type="domain" description="Tyrosinase copper-binding" evidence="10">
    <location>
        <begin position="923"/>
        <end position="941"/>
    </location>
</feature>
<evidence type="ECO:0000256" key="4">
    <source>
        <dbReference type="ARBA" id="ARBA00022621"/>
    </source>
</evidence>
<feature type="domain" description="Tyrosinase copper-binding" evidence="11">
    <location>
        <begin position="1066"/>
        <end position="1077"/>
    </location>
</feature>
<dbReference type="InterPro" id="IPR028999">
    <property type="entry name" value="Beta-sandwich_Haemocyanin"/>
</dbReference>
<feature type="domain" description="Tyrosinase copper-binding" evidence="11">
    <location>
        <begin position="2318"/>
        <end position="2329"/>
    </location>
</feature>
<keyword evidence="9" id="KW-1015">Disulfide bond</keyword>
<protein>
    <submittedName>
        <fullName evidence="12">Hemocyanin</fullName>
    </submittedName>
</protein>
<proteinExistence type="evidence at transcript level"/>
<dbReference type="InterPro" id="IPR050316">
    <property type="entry name" value="Tyrosinase/Hemocyanin"/>
</dbReference>
<feature type="domain" description="Tyrosinase copper-binding" evidence="11">
    <location>
        <begin position="1478"/>
        <end position="1489"/>
    </location>
</feature>
<evidence type="ECO:0000259" key="11">
    <source>
        <dbReference type="PROSITE" id="PS00498"/>
    </source>
</evidence>
<dbReference type="Gene3D" id="2.60.310.10">
    <property type="entry name" value="Haemocyanin C-terminal domain"/>
    <property type="match status" value="8"/>
</dbReference>
<evidence type="ECO:0000256" key="3">
    <source>
        <dbReference type="ARBA" id="ARBA00022448"/>
    </source>
</evidence>
<evidence type="ECO:0000256" key="6">
    <source>
        <dbReference type="ARBA" id="ARBA00022737"/>
    </source>
</evidence>
<sequence length="3343" mass="382940">MRHLNHLPLLYLTVILTFWMTGLDTVYGKLIRKNVDTLSHDEILNLQIALRNMQDDDGATGYQAISAYHGEPADCKAADGSTIVCCLHGMPTFPMWHRLYMVQFEQAVAGHGSTLGIPYWDWTKPMSHLPELVQHPLFIDPNGQKAKKNVFYSGEIKFENRVTARAVDARLYEASKDSHKNFLLEGVLNALEHEDYCHFEVQLEVAHNPIHYLVGGRFTHSMSSLEYTSYDPLFFLHHSNVERQFALWQALQKHRGLSTRPNRGLNLFHSPMEPFGRDSNPIAITKDNAKASSVFDYEHLGYEYDDLTLNGMSIEELDTLLKVRKSQARAYASFRLGGIKTSANVRINICIPSKDGRHSDNCDNYAGEFFILGGIHEMPWDFSYPYLHEITDTVTSLGLPLSGNYYVQAIVTAINGTSLPDGILPNPIVSYVPSAGLKDEEMKVVDATKLKTRKDVSSLTDEEKYDLRVAMERFMSDKSINGYQALAEFHGLPAKCPRPDALNRAACCVHGMATFPHWHRLVVVQFEAALINRGSPIGVPYWDWTKPMKALPDLLAQETYVDPYTKETKPNPFFSAPIEFMHAGISTKRVIDARLFKEPTVGDHSYLHDGLMLAYEQHDFCDFEVQFEVTHNAIHAWTGGSEPYSMSSLHYTSFDPMFWLHHSEVDRLWSIWQSLQIHRGLPYKAHCASSEVYQPMKPFAFDAPLNNDELTHSHSVPTNIYDYQSELDYAFDTLFFGGMSIRELQEHIEENELKDRVFAGFLFMGIKTSANIDFYVVAGENEFMAGSIAVLGGSKEMSWRFDRVYKYEITAALAALGVDKYAEYTLRVDIKDVNGTALSANILPSPTVIFTPGKVEEVHFDEQHRSRKNVGSMTKSEMDDLRKAMTTFAADKGVTGYQRVAAFHGSTKWCPSPDAAQKYACCHHGMATFPHWHRLLTLNYENGLRRNGYSGGIPYWDWTRPIEALPALVLEEQYTDSNGESHPNPFFSGAIDEAGAVTSRAPSEHLYEKPDFGKYTELANEVIYALEKEDFCDFGVQFEIAHNHIHALVGGTEAFSMSSLEYSAFDPIFMLHHSNVDRIWATWQALQKFRGKPYNTANCAIELLRKPMSPFSLASDINADAMTREHSVPFDVFDYKKAFHYEFDTLELNGMSIPQLSREINRRKSKNRVFITFMLEGLKKSLLVEYYIKDDGSDNKMKAGEFYVLGSENEMPWKFDRAYKSDITHVMDEMKLHYTDKYHVEYKITDMTGAEIADIKLESSVIYEPGLGKYGEGRAWIEPVTSAVRIRKNLNNLSGGEIESLRNTFKQMTKDGRYQQIASFHGLPAQCPSEDGTTVHTCCLHGMPTFPHWHRLYVALVEDELLSRGAGVAVPYWDWIDPFDRLPEFFNDATYYNSRTLHIESNPFFRGSVDFASTLTDRDAQDVIYNNHEFYDKALLVLEQTDFCEFEVQLEVLHNRIHSMSGGREIYSMSSLDYAAYDPVFFLHHSNVDRLWAIWQELQRYRKLSYNEANCALPLPNQPMRPFSNKTANHDRLTFTNSRPNDVFDYQNVLHYKYDTLEFEGLSIPELEALLNKRKSHDRVFAGFLLHGIKTSADISIYICVPTGVNAENCGNYVGTFSALGGETEMPWNFDRLFRYEITDELMLLGLNHNSHFRISIEIMTMNRSIASSKIFPNPTIIFVPGADSEGKDAWGGVITSANRIRRNLKDLNKDQMICFAEAFRSMAESGRYEEIAAFHGLPAQCPDESGDKVFTCCLHGMPVFPHWHRLYLALVENELMARGSCIAVPYWDWIEPFDVLPVLINDLTYYNPKTNKVHPNPFLKGNISFASTETHRSPTKELFGNRYLYDHALFALEQTDFCEFEVHYEVLHNTIHSWIGGPSKHSMSSLDFTAYDPVFFLHHSNVDRLWAIWQELQRYRKLDYNTATCAKNYLNKPMRPFGNSTANHDRLTYVNSKPNDVFDYQNVLHYKYDSISFSGLNIPQLENVLTNNKAHDRVFVGFSLHGIKASADVRIYICVPVGQEEKNCDHYAGIFSVLGGETEMPWQFDRLFRYEISHALNELELTHKSDFTIKVEVIAANGTRINEKIFPEPTIIFAPREEHTVHSATHSNLYGNLVRKNVDRLSLQEVNSLVHALKRMQKDKSADGFETIASFHALLSLCPNPTAKHRYACCLHGMATFPQWHRLYVVQFEQALHRHGATVGVPYWDWTYPMKEVPHLLTSEKYTDPFTGVETHNPFNHGHISFISPETMTTRDVNEHLFEQPALGKQTWLFNNIILALEQTDYCDFEVQFEIVHNAIHSWLGGKELYSLNHLHYASYDPAFYLHHSNVDRLWVIWQELQKFRGFPAYESNCAIELMSQPLKPFSFGAPYNLNPMTTKYSKPSDVFNYKEHFHYEYDMLEMNGMSIAQLESYIRQEKQKDRVFAGFLLEGFGSSAYATFQICNDAGECHDGSHFSVLGGSTEMPWAFDRLYRTEITDILKDMGLQFDSHFIIKVNLLAHNGTELTGVLTEPTVVRIPPEREHVEVAIPLNKIRRNIQTLDERDIQNLMSSLRRLKEDESDFGFQTIASYHGSLLCPTPEAPEYACCLHGMATFPHWHRVYLLHFEDAMRRHGANVAVPYCDWTLPISGLPSLLADADYYDVWSDSVIENPFLRGFIKQEDTFTVRDIQPELYKFAEGGKVSVLYKQVMLMFEQEDYCDFEIQLEVIHNSIHYLLGGHQKYAMSSLVFSSYDPAFYIHHSMIDRLWAIWQELQHFRKLPDKKAFCALDQMSFQMKPFHWDSNPNPHTRSSSTPAKLFDYKGLGYIYDDLTFHGMSIAQLEAAIQRQKEDDRVFAGFLLHGIKTSADMHLKVCNEADCKEAGTIFILGGETEMPWHFDRNYRFEITSVLEEMKIPFDKLFEHESKIHLEVEIVKVDGTPVDSGVIPKPSLIYLPGKPHHIEKEKPHAAGAAVRKNVNSLTPYETDNLRDALAAVQADITDTGFQKIASFHGMPLSCKYDNGSAYACCQHGMVTFPHWHRLYMKQMEDALRARGAKVGIPYWDWTTAFSSLPALVTDEKNNPFHHSYIDVAGTITTRSPRPQLFDDPEHGDESFFYRQIALALEQRDFCDFEIQFEMGHNAIHSWVGGPSPYGMSTLHYTSYDPLFYLHHSNTDRIWAIWQALQKYRGLPYNSANCEINKLKKPMMPFSSDDNHNEVTKAHSTGIKSFDYHELNYEYDNLNFHGMTIPQLEVHLNKIQEEDRVFAGFLLRAIGQSADVNFDICSKDGECHFGGTFCVLGGQHEMAWAFDRLFLYDITKALNKLHLDAYDDFVINVSIVNIEGVKLPSRLLPKPTIMFKPGKGTQHHH</sequence>
<keyword evidence="8" id="KW-0186">Copper</keyword>
<keyword evidence="3" id="KW-0813">Transport</keyword>